<name>A0A6N9T3M2_9HYPH</name>
<evidence type="ECO:0000256" key="1">
    <source>
        <dbReference type="SAM" id="SignalP"/>
    </source>
</evidence>
<dbReference type="PANTHER" id="PTHR39332:SF7">
    <property type="entry name" value="SRPBCC FAMILY PROTEIN"/>
    <property type="match status" value="1"/>
</dbReference>
<sequence>MTLSRRKIIGGLMTASLFLAPVQALAHGPTPHKTDETVVIDAPFDAVWDVVADFGSIAKWHPAVRAMSLGEDGKTRRLTLEGGDITESLDVVSKERGVVAWRMDEPNPAALAVSSFNDKLRITAEDDTHTSVQWIGRFYRADTSNFPAEGQTDEAAVADMSRHVKTGLDGLKRFIEESRTQ</sequence>
<keyword evidence="3" id="KW-1185">Reference proteome</keyword>
<dbReference type="EMBL" id="JAAAMG010000013">
    <property type="protein sequence ID" value="NDW05977.1"/>
    <property type="molecule type" value="Genomic_DNA"/>
</dbReference>
<evidence type="ECO:0000313" key="2">
    <source>
        <dbReference type="EMBL" id="NDW05977.1"/>
    </source>
</evidence>
<dbReference type="InterPro" id="IPR023393">
    <property type="entry name" value="START-like_dom_sf"/>
</dbReference>
<dbReference type="CDD" id="cd07821">
    <property type="entry name" value="PYR_PYL_RCAR_like"/>
    <property type="match status" value="1"/>
</dbReference>
<evidence type="ECO:0000313" key="3">
    <source>
        <dbReference type="Proteomes" id="UP000469011"/>
    </source>
</evidence>
<protein>
    <submittedName>
        <fullName evidence="2">SRPBCC family protein</fullName>
    </submittedName>
</protein>
<feature type="chain" id="PRO_5026723878" evidence="1">
    <location>
        <begin position="27"/>
        <end position="181"/>
    </location>
</feature>
<dbReference type="AlphaFoldDB" id="A0A6N9T3M2"/>
<accession>A0A6N9T3M2</accession>
<keyword evidence="1" id="KW-0732">Signal</keyword>
<proteinExistence type="predicted"/>
<dbReference type="SUPFAM" id="SSF55961">
    <property type="entry name" value="Bet v1-like"/>
    <property type="match status" value="1"/>
</dbReference>
<dbReference type="Gene3D" id="3.30.530.20">
    <property type="match status" value="1"/>
</dbReference>
<dbReference type="RefSeq" id="WP_163464412.1">
    <property type="nucleotide sequence ID" value="NZ_JAAAMG010000013.1"/>
</dbReference>
<comment type="caution">
    <text evidence="2">The sequence shown here is derived from an EMBL/GenBank/DDBJ whole genome shotgun (WGS) entry which is preliminary data.</text>
</comment>
<dbReference type="Proteomes" id="UP000469011">
    <property type="component" value="Unassembled WGS sequence"/>
</dbReference>
<dbReference type="PANTHER" id="PTHR39332">
    <property type="entry name" value="BLL4707 PROTEIN"/>
    <property type="match status" value="1"/>
</dbReference>
<dbReference type="InterPro" id="IPR019587">
    <property type="entry name" value="Polyketide_cyclase/dehydratase"/>
</dbReference>
<dbReference type="Pfam" id="PF10604">
    <property type="entry name" value="Polyketide_cyc2"/>
    <property type="match status" value="1"/>
</dbReference>
<reference evidence="2 3" key="1">
    <citation type="submission" date="2020-01" db="EMBL/GenBank/DDBJ databases">
        <title>Jiella pacifica sp. nov.</title>
        <authorList>
            <person name="Xue Z."/>
            <person name="Zhu S."/>
            <person name="Chen J."/>
            <person name="Yang J."/>
        </authorList>
    </citation>
    <scope>NUCLEOTIDE SEQUENCE [LARGE SCALE GENOMIC DNA]</scope>
    <source>
        <strain evidence="2 3">40Bstr34</strain>
    </source>
</reference>
<organism evidence="2 3">
    <name type="scientific">Jiella pacifica</name>
    <dbReference type="NCBI Taxonomy" id="2696469"/>
    <lineage>
        <taxon>Bacteria</taxon>
        <taxon>Pseudomonadati</taxon>
        <taxon>Pseudomonadota</taxon>
        <taxon>Alphaproteobacteria</taxon>
        <taxon>Hyphomicrobiales</taxon>
        <taxon>Aurantimonadaceae</taxon>
        <taxon>Jiella</taxon>
    </lineage>
</organism>
<feature type="signal peptide" evidence="1">
    <location>
        <begin position="1"/>
        <end position="26"/>
    </location>
</feature>
<gene>
    <name evidence="2" type="ORF">GTK09_16270</name>
</gene>